<gene>
    <name evidence="1" type="ORF">ERS852411_03801</name>
</gene>
<dbReference type="EMBL" id="CYZT01000587">
    <property type="protein sequence ID" value="CUP95674.1"/>
    <property type="molecule type" value="Genomic_DNA"/>
</dbReference>
<accession>A0A174SD97</accession>
<dbReference type="AlphaFoldDB" id="A0A174SD97"/>
<sequence>MEPLSSAQASQMWLDRSWMLLDFFCQIHKSSSTALLKAILRMVCTGNSARRS</sequence>
<name>A0A174SD97_FLAPL</name>
<evidence type="ECO:0000313" key="1">
    <source>
        <dbReference type="EMBL" id="CUP95674.1"/>
    </source>
</evidence>
<proteinExistence type="predicted"/>
<dbReference type="Proteomes" id="UP000095746">
    <property type="component" value="Unassembled WGS sequence"/>
</dbReference>
<reference evidence="1 2" key="1">
    <citation type="submission" date="2015-09" db="EMBL/GenBank/DDBJ databases">
        <authorList>
            <consortium name="Pathogen Informatics"/>
        </authorList>
    </citation>
    <scope>NUCLEOTIDE SEQUENCE [LARGE SCALE GENOMIC DNA]</scope>
    <source>
        <strain evidence="1 2">2789STDY5608854</strain>
    </source>
</reference>
<organism evidence="1 2">
    <name type="scientific">Flavonifractor plautii</name>
    <name type="common">Fusobacterium plautii</name>
    <dbReference type="NCBI Taxonomy" id="292800"/>
    <lineage>
        <taxon>Bacteria</taxon>
        <taxon>Bacillati</taxon>
        <taxon>Bacillota</taxon>
        <taxon>Clostridia</taxon>
        <taxon>Eubacteriales</taxon>
        <taxon>Oscillospiraceae</taxon>
        <taxon>Flavonifractor</taxon>
    </lineage>
</organism>
<evidence type="ECO:0000313" key="2">
    <source>
        <dbReference type="Proteomes" id="UP000095746"/>
    </source>
</evidence>
<protein>
    <submittedName>
        <fullName evidence="1">Uncharacterized protein</fullName>
    </submittedName>
</protein>